<keyword evidence="4" id="KW-0808">Transferase</keyword>
<dbReference type="GO" id="GO:0005524">
    <property type="term" value="F:ATP binding"/>
    <property type="evidence" value="ECO:0007669"/>
    <property type="project" value="UniProtKB-KW"/>
</dbReference>
<dbReference type="Gene3D" id="1.10.510.10">
    <property type="entry name" value="Transferase(Phosphotransferase) domain 1"/>
    <property type="match status" value="1"/>
</dbReference>
<evidence type="ECO:0000256" key="15">
    <source>
        <dbReference type="ARBA" id="ARBA00030304"/>
    </source>
</evidence>
<comment type="caution">
    <text evidence="17">The sequence shown here is derived from an EMBL/GenBank/DDBJ whole genome shotgun (WGS) entry which is preliminary data.</text>
</comment>
<evidence type="ECO:0000256" key="2">
    <source>
        <dbReference type="ARBA" id="ARBA00011932"/>
    </source>
</evidence>
<evidence type="ECO:0000256" key="1">
    <source>
        <dbReference type="ARBA" id="ARBA00004648"/>
    </source>
</evidence>
<dbReference type="FunFam" id="1.10.510.10:FF:000464">
    <property type="entry name" value="Protein O-mannose kinase"/>
    <property type="match status" value="1"/>
</dbReference>
<accession>A0AAN9BTR0</accession>
<evidence type="ECO:0000256" key="9">
    <source>
        <dbReference type="ARBA" id="ARBA00022840"/>
    </source>
</evidence>
<keyword evidence="11" id="KW-1133">Transmembrane helix</keyword>
<dbReference type="GO" id="GO:0016773">
    <property type="term" value="F:phosphotransferase activity, alcohol group as acceptor"/>
    <property type="evidence" value="ECO:0007669"/>
    <property type="project" value="TreeGrafter"/>
</dbReference>
<evidence type="ECO:0000313" key="17">
    <source>
        <dbReference type="EMBL" id="KAK7111090.1"/>
    </source>
</evidence>
<sequence>MKSCHPLLDCRQIRENVTIKDTFGQGAVKLVRRGVWQNHQVAVNTLKNSSYIEDFSHGLHMLRQLPPTVNVTQLVGVCELDHIFVTEFHPLGSADQLESVLQREDLRRLDTLAVRFSLCEQYVKILHSLHTLPEGARVMCDSNFLEKTLSQFLLRDDLSLALNDVDALPLVDRTHGHLVKCGHRELFGEFVAPEQLWPYEDREFSDAEMPGYDEKVDIWKVPDVCEAFLNGVEGGAKIRLQLLSAHLQCKSDKPSDRLSALELLKAYESVREKLKLT</sequence>
<keyword evidence="10" id="KW-0735">Signal-anchor</keyword>
<dbReference type="InterPro" id="IPR011009">
    <property type="entry name" value="Kinase-like_dom_sf"/>
</dbReference>
<evidence type="ECO:0000256" key="13">
    <source>
        <dbReference type="ARBA" id="ARBA00025665"/>
    </source>
</evidence>
<comment type="catalytic activity">
    <reaction evidence="14">
        <text>3-O-[beta-D-GalNAc-(1-&gt;3)-beta-D-GlcNAc-(1-&gt;4)-alpha-D-Man]-L-Thr-[protein] + ATP = 3-O-[beta-D-GalNAc-(1-&gt;3)-beta-D-GlcNAc-(1-&gt;4)-(O-6-P-alpha-D-Man)]-Thr-[protein] + ADP + H(+)</text>
        <dbReference type="Rhea" id="RHEA:52616"/>
        <dbReference type="Rhea" id="RHEA-COMP:13308"/>
        <dbReference type="Rhea" id="RHEA-COMP:13309"/>
        <dbReference type="ChEBI" id="CHEBI:15378"/>
        <dbReference type="ChEBI" id="CHEBI:30616"/>
        <dbReference type="ChEBI" id="CHEBI:136709"/>
        <dbReference type="ChEBI" id="CHEBI:136710"/>
        <dbReference type="ChEBI" id="CHEBI:456216"/>
        <dbReference type="EC" id="2.7.1.183"/>
    </reaction>
</comment>
<dbReference type="GO" id="GO:0019200">
    <property type="term" value="F:carbohydrate kinase activity"/>
    <property type="evidence" value="ECO:0007669"/>
    <property type="project" value="InterPro"/>
</dbReference>
<dbReference type="PANTHER" id="PTHR22618:SF2">
    <property type="entry name" value="PROTEIN O-MANNOSE KINASE"/>
    <property type="match status" value="1"/>
</dbReference>
<dbReference type="GO" id="GO:0005789">
    <property type="term" value="C:endoplasmic reticulum membrane"/>
    <property type="evidence" value="ECO:0007669"/>
    <property type="project" value="UniProtKB-SubCell"/>
</dbReference>
<dbReference type="PANTHER" id="PTHR22618">
    <property type="entry name" value="PROTEIN O-MANNOSE KINASE"/>
    <property type="match status" value="1"/>
</dbReference>
<evidence type="ECO:0000256" key="14">
    <source>
        <dbReference type="ARBA" id="ARBA00029343"/>
    </source>
</evidence>
<keyword evidence="12" id="KW-0472">Membrane</keyword>
<keyword evidence="8" id="KW-0256">Endoplasmic reticulum</keyword>
<keyword evidence="9" id="KW-0067">ATP-binding</keyword>
<dbReference type="EC" id="2.7.1.183" evidence="2"/>
<keyword evidence="18" id="KW-1185">Reference proteome</keyword>
<gene>
    <name evidence="17" type="ORF">V1264_014864</name>
</gene>
<reference evidence="17 18" key="1">
    <citation type="submission" date="2024-02" db="EMBL/GenBank/DDBJ databases">
        <title>Chromosome-scale genome assembly of the rough periwinkle Littorina saxatilis.</title>
        <authorList>
            <person name="De Jode A."/>
            <person name="Faria R."/>
            <person name="Formenti G."/>
            <person name="Sims Y."/>
            <person name="Smith T.P."/>
            <person name="Tracey A."/>
            <person name="Wood J.M.D."/>
            <person name="Zagrodzka Z.B."/>
            <person name="Johannesson K."/>
            <person name="Butlin R.K."/>
            <person name="Leder E.H."/>
        </authorList>
    </citation>
    <scope>NUCLEOTIDE SEQUENCE [LARGE SCALE GENOMIC DNA]</scope>
    <source>
        <strain evidence="17">Snail1</strain>
        <tissue evidence="17">Muscle</tissue>
    </source>
</reference>
<keyword evidence="7" id="KW-0418">Kinase</keyword>
<dbReference type="GO" id="GO:0006493">
    <property type="term" value="P:protein O-linked glycosylation"/>
    <property type="evidence" value="ECO:0007669"/>
    <property type="project" value="InterPro"/>
</dbReference>
<dbReference type="InterPro" id="IPR039318">
    <property type="entry name" value="POMK"/>
</dbReference>
<evidence type="ECO:0000256" key="5">
    <source>
        <dbReference type="ARBA" id="ARBA00022692"/>
    </source>
</evidence>
<protein>
    <recommendedName>
        <fullName evidence="3">Protein O-mannose kinase</fullName>
        <ecNumber evidence="2">2.7.1.183</ecNumber>
    </recommendedName>
    <alternativeName>
        <fullName evidence="16">Protein kinase-like protein SgK196</fullName>
    </alternativeName>
    <alternativeName>
        <fullName evidence="15">Sugen kinase 196</fullName>
    </alternativeName>
</protein>
<name>A0AAN9BTR0_9CAEN</name>
<evidence type="ECO:0000313" key="18">
    <source>
        <dbReference type="Proteomes" id="UP001374579"/>
    </source>
</evidence>
<comment type="subcellular location">
    <subcellularLocation>
        <location evidence="1">Endoplasmic reticulum membrane</location>
        <topology evidence="1">Single-pass type II membrane protein</topology>
    </subcellularLocation>
</comment>
<evidence type="ECO:0000256" key="4">
    <source>
        <dbReference type="ARBA" id="ARBA00022679"/>
    </source>
</evidence>
<proteinExistence type="predicted"/>
<dbReference type="Proteomes" id="UP001374579">
    <property type="component" value="Unassembled WGS sequence"/>
</dbReference>
<evidence type="ECO:0000256" key="16">
    <source>
        <dbReference type="ARBA" id="ARBA00030430"/>
    </source>
</evidence>
<evidence type="ECO:0000256" key="10">
    <source>
        <dbReference type="ARBA" id="ARBA00022968"/>
    </source>
</evidence>
<organism evidence="17 18">
    <name type="scientific">Littorina saxatilis</name>
    <dbReference type="NCBI Taxonomy" id="31220"/>
    <lineage>
        <taxon>Eukaryota</taxon>
        <taxon>Metazoa</taxon>
        <taxon>Spiralia</taxon>
        <taxon>Lophotrochozoa</taxon>
        <taxon>Mollusca</taxon>
        <taxon>Gastropoda</taxon>
        <taxon>Caenogastropoda</taxon>
        <taxon>Littorinimorpha</taxon>
        <taxon>Littorinoidea</taxon>
        <taxon>Littorinidae</taxon>
        <taxon>Littorina</taxon>
    </lineage>
</organism>
<keyword evidence="5" id="KW-0812">Transmembrane</keyword>
<evidence type="ECO:0000256" key="7">
    <source>
        <dbReference type="ARBA" id="ARBA00022777"/>
    </source>
</evidence>
<comment type="function">
    <text evidence="13">Protein O-mannose kinase that specifically mediates phosphorylation at the 6-position of an O-mannose of the trisaccharide (N-acetylgalactosamine (GalNAc)-beta-1,3-N-acetylglucosamine (GlcNAc)-beta-1,4-mannose) to generate phosphorylated O-mannosyl trisaccharide (N-acetylgalactosamine-beta-1,3-N-acetylglucosamine-beta-1,4-(phosphate-6-)mannose). Phosphorylated O-mannosyl trisaccharide is a carbohydrate structure present in alpha-dystroglycan (DAG1), which is required for binding laminin G-like domain-containing extracellular proteins with high affinity. Only shows kinase activity when the GalNAc-beta-3-GlcNAc-beta-terminus is linked to the 4-position of O-mannose, suggesting that this disaccharide serves as the substrate recognition motif.</text>
</comment>
<dbReference type="SUPFAM" id="SSF56112">
    <property type="entry name" value="Protein kinase-like (PK-like)"/>
    <property type="match status" value="1"/>
</dbReference>
<dbReference type="EMBL" id="JBAMIC010000003">
    <property type="protein sequence ID" value="KAK7111090.1"/>
    <property type="molecule type" value="Genomic_DNA"/>
</dbReference>
<evidence type="ECO:0000256" key="11">
    <source>
        <dbReference type="ARBA" id="ARBA00022989"/>
    </source>
</evidence>
<dbReference type="AlphaFoldDB" id="A0AAN9BTR0"/>
<keyword evidence="6" id="KW-0547">Nucleotide-binding</keyword>
<evidence type="ECO:0000256" key="6">
    <source>
        <dbReference type="ARBA" id="ARBA00022741"/>
    </source>
</evidence>
<evidence type="ECO:0000256" key="3">
    <source>
        <dbReference type="ARBA" id="ARBA00015906"/>
    </source>
</evidence>
<evidence type="ECO:0000256" key="8">
    <source>
        <dbReference type="ARBA" id="ARBA00022824"/>
    </source>
</evidence>
<evidence type="ECO:0000256" key="12">
    <source>
        <dbReference type="ARBA" id="ARBA00023136"/>
    </source>
</evidence>